<evidence type="ECO:0000313" key="2">
    <source>
        <dbReference type="EMBL" id="RRT72794.1"/>
    </source>
</evidence>
<dbReference type="EMBL" id="AMZH03003291">
    <property type="protein sequence ID" value="RRT72794.1"/>
    <property type="molecule type" value="Genomic_DNA"/>
</dbReference>
<comment type="caution">
    <text evidence="2">The sequence shown here is derived from an EMBL/GenBank/DDBJ whole genome shotgun (WGS) entry which is preliminary data.</text>
</comment>
<evidence type="ECO:0000256" key="1">
    <source>
        <dbReference type="SAM" id="MobiDB-lite"/>
    </source>
</evidence>
<name>A0A427A992_ENSVE</name>
<feature type="compositionally biased region" description="Pro residues" evidence="1">
    <location>
        <begin position="171"/>
        <end position="180"/>
    </location>
</feature>
<organism evidence="2 3">
    <name type="scientific">Ensete ventricosum</name>
    <name type="common">Abyssinian banana</name>
    <name type="synonym">Musa ensete</name>
    <dbReference type="NCBI Taxonomy" id="4639"/>
    <lineage>
        <taxon>Eukaryota</taxon>
        <taxon>Viridiplantae</taxon>
        <taxon>Streptophyta</taxon>
        <taxon>Embryophyta</taxon>
        <taxon>Tracheophyta</taxon>
        <taxon>Spermatophyta</taxon>
        <taxon>Magnoliopsida</taxon>
        <taxon>Liliopsida</taxon>
        <taxon>Zingiberales</taxon>
        <taxon>Musaceae</taxon>
        <taxon>Ensete</taxon>
    </lineage>
</organism>
<reference evidence="2 3" key="1">
    <citation type="journal article" date="2014" name="Agronomy (Basel)">
        <title>A Draft Genome Sequence for Ensete ventricosum, the Drought-Tolerant Tree Against Hunger.</title>
        <authorList>
            <person name="Harrison J."/>
            <person name="Moore K.A."/>
            <person name="Paszkiewicz K."/>
            <person name="Jones T."/>
            <person name="Grant M."/>
            <person name="Ambacheew D."/>
            <person name="Muzemil S."/>
            <person name="Studholme D.J."/>
        </authorList>
    </citation>
    <scope>NUCLEOTIDE SEQUENCE [LARGE SCALE GENOMIC DNA]</scope>
</reference>
<accession>A0A427A992</accession>
<gene>
    <name evidence="2" type="ORF">B296_00034133</name>
</gene>
<dbReference type="AlphaFoldDB" id="A0A427A992"/>
<sequence length="191" mass="21275">MLSFDGEERRALLCLYKKLRPARAANSDRRRAEPESSDPQTATAVLYFIVKQRSRLEKTIGSYGFAEIGWRLGSNGSRVETTQLDSVATVVANRGLLLREGINDRTIHQTPGEESGRRWSGHVELAATLAPPRLRVVLGDHRPARRHRHVDWAARRATAALGRAQRGVRPRPAPQLPPSSRPRLLRPPSSG</sequence>
<feature type="region of interest" description="Disordered" evidence="1">
    <location>
        <begin position="160"/>
        <end position="191"/>
    </location>
</feature>
<dbReference type="Proteomes" id="UP000287651">
    <property type="component" value="Unassembled WGS sequence"/>
</dbReference>
<protein>
    <submittedName>
        <fullName evidence="2">Uncharacterized protein</fullName>
    </submittedName>
</protein>
<proteinExistence type="predicted"/>
<evidence type="ECO:0000313" key="3">
    <source>
        <dbReference type="Proteomes" id="UP000287651"/>
    </source>
</evidence>